<evidence type="ECO:0000259" key="14">
    <source>
        <dbReference type="PROSITE" id="PS52004"/>
    </source>
</evidence>
<evidence type="ECO:0000256" key="11">
    <source>
        <dbReference type="ARBA" id="ARBA00039445"/>
    </source>
</evidence>
<dbReference type="SMART" id="SM00825">
    <property type="entry name" value="PKS_KS"/>
    <property type="match status" value="1"/>
</dbReference>
<name>A0ABY0P1H8_9HYPH</name>
<dbReference type="InterPro" id="IPR018201">
    <property type="entry name" value="Ketoacyl_synth_AS"/>
</dbReference>
<evidence type="ECO:0000256" key="3">
    <source>
        <dbReference type="ARBA" id="ARBA00022458"/>
    </source>
</evidence>
<dbReference type="InterPro" id="IPR016039">
    <property type="entry name" value="Thiolase-like"/>
</dbReference>
<dbReference type="InterPro" id="IPR014030">
    <property type="entry name" value="Ketoacyl_synth_N"/>
</dbReference>
<evidence type="ECO:0000256" key="5">
    <source>
        <dbReference type="ARBA" id="ARBA00022519"/>
    </source>
</evidence>
<dbReference type="CDD" id="cd00834">
    <property type="entry name" value="KAS_I_II"/>
    <property type="match status" value="1"/>
</dbReference>
<accession>A0ABY0P1H8</accession>
<evidence type="ECO:0000256" key="9">
    <source>
        <dbReference type="ARBA" id="ARBA00023136"/>
    </source>
</evidence>
<evidence type="ECO:0000256" key="2">
    <source>
        <dbReference type="ARBA" id="ARBA00008467"/>
    </source>
</evidence>
<gene>
    <name evidence="15" type="ORF">SAMN05421844_105134</name>
</gene>
<evidence type="ECO:0000256" key="13">
    <source>
        <dbReference type="RuleBase" id="RU003694"/>
    </source>
</evidence>
<dbReference type="Pfam" id="PF00109">
    <property type="entry name" value="ketoacyl-synt"/>
    <property type="match status" value="1"/>
</dbReference>
<comment type="function">
    <text evidence="10">Proposed to synthesize NOD factor fatty acyl chain. Involved in the synthesis of a highly unsaturated fatty acid moiety, which forms part of a lipo-oligosaccharide that is responsible for host specificity.</text>
</comment>
<dbReference type="InterPro" id="IPR000794">
    <property type="entry name" value="Beta-ketoacyl_synthase"/>
</dbReference>
<dbReference type="PANTHER" id="PTHR11712">
    <property type="entry name" value="POLYKETIDE SYNTHASE-RELATED"/>
    <property type="match status" value="1"/>
</dbReference>
<evidence type="ECO:0000256" key="7">
    <source>
        <dbReference type="ARBA" id="ARBA00022692"/>
    </source>
</evidence>
<evidence type="ECO:0000256" key="1">
    <source>
        <dbReference type="ARBA" id="ARBA00004533"/>
    </source>
</evidence>
<keyword evidence="16" id="KW-1185">Reference proteome</keyword>
<evidence type="ECO:0000313" key="16">
    <source>
        <dbReference type="Proteomes" id="UP000199468"/>
    </source>
</evidence>
<dbReference type="EMBL" id="FNBZ01000005">
    <property type="protein sequence ID" value="SDG73931.1"/>
    <property type="molecule type" value="Genomic_DNA"/>
</dbReference>
<keyword evidence="9" id="KW-0472">Membrane</keyword>
<feature type="domain" description="Ketosynthase family 3 (KS3)" evidence="14">
    <location>
        <begin position="1"/>
        <end position="395"/>
    </location>
</feature>
<evidence type="ECO:0000256" key="6">
    <source>
        <dbReference type="ARBA" id="ARBA00022679"/>
    </source>
</evidence>
<dbReference type="InterPro" id="IPR014031">
    <property type="entry name" value="Ketoacyl_synth_C"/>
</dbReference>
<evidence type="ECO:0000313" key="15">
    <source>
        <dbReference type="EMBL" id="SDG73931.1"/>
    </source>
</evidence>
<reference evidence="15 16" key="1">
    <citation type="submission" date="2016-10" db="EMBL/GenBank/DDBJ databases">
        <authorList>
            <person name="Varghese N."/>
            <person name="Submissions S."/>
        </authorList>
    </citation>
    <scope>NUCLEOTIDE SEQUENCE [LARGE SCALE GENOMIC DNA]</scope>
    <source>
        <strain evidence="15 16">DSM 26672</strain>
    </source>
</reference>
<dbReference type="PANTHER" id="PTHR11712:SF352">
    <property type="entry name" value="3-OXOACYL-[ACYL-CARRIER-PROTEIN] SYNTHASE"/>
    <property type="match status" value="1"/>
</dbReference>
<keyword evidence="7" id="KW-0812">Transmembrane</keyword>
<comment type="caution">
    <text evidence="15">The sequence shown here is derived from an EMBL/GenBank/DDBJ whole genome shotgun (WGS) entry which is preliminary data.</text>
</comment>
<proteinExistence type="inferred from homology"/>
<dbReference type="Gene3D" id="3.40.47.10">
    <property type="match status" value="1"/>
</dbReference>
<keyword evidence="5" id="KW-0997">Cell inner membrane</keyword>
<dbReference type="PROSITE" id="PS52004">
    <property type="entry name" value="KS3_2"/>
    <property type="match status" value="1"/>
</dbReference>
<dbReference type="SUPFAM" id="SSF53901">
    <property type="entry name" value="Thiolase-like"/>
    <property type="match status" value="2"/>
</dbReference>
<dbReference type="Proteomes" id="UP000199468">
    <property type="component" value="Unassembled WGS sequence"/>
</dbReference>
<keyword evidence="4" id="KW-1003">Cell membrane</keyword>
<dbReference type="InterPro" id="IPR020841">
    <property type="entry name" value="PKS_Beta-ketoAc_synthase_dom"/>
</dbReference>
<evidence type="ECO:0000256" key="4">
    <source>
        <dbReference type="ARBA" id="ARBA00022475"/>
    </source>
</evidence>
<dbReference type="RefSeq" id="WP_091858124.1">
    <property type="nucleotide sequence ID" value="NZ_FNBZ01000005.1"/>
</dbReference>
<evidence type="ECO:0000256" key="10">
    <source>
        <dbReference type="ARBA" id="ARBA00037576"/>
    </source>
</evidence>
<protein>
    <recommendedName>
        <fullName evidence="11">Nodulation protein E</fullName>
    </recommendedName>
    <alternativeName>
        <fullName evidence="12">Host-specificity of nodulation protein B</fullName>
    </alternativeName>
</protein>
<organism evidence="15 16">
    <name type="scientific">Bosea robiniae</name>
    <dbReference type="NCBI Taxonomy" id="1036780"/>
    <lineage>
        <taxon>Bacteria</taxon>
        <taxon>Pseudomonadati</taxon>
        <taxon>Pseudomonadota</taxon>
        <taxon>Alphaproteobacteria</taxon>
        <taxon>Hyphomicrobiales</taxon>
        <taxon>Boseaceae</taxon>
        <taxon>Bosea</taxon>
    </lineage>
</organism>
<dbReference type="Pfam" id="PF02801">
    <property type="entry name" value="Ketoacyl-synt_C"/>
    <property type="match status" value="1"/>
</dbReference>
<keyword evidence="6 13" id="KW-0808">Transferase</keyword>
<evidence type="ECO:0000256" key="8">
    <source>
        <dbReference type="ARBA" id="ARBA00022989"/>
    </source>
</evidence>
<comment type="similarity">
    <text evidence="2 13">Belongs to the thiolase-like superfamily. Beta-ketoacyl-ACP synthases family.</text>
</comment>
<keyword evidence="8" id="KW-1133">Transmembrane helix</keyword>
<comment type="subcellular location">
    <subcellularLocation>
        <location evidence="1">Cell inner membrane</location>
    </subcellularLocation>
</comment>
<dbReference type="PROSITE" id="PS00606">
    <property type="entry name" value="KS3_1"/>
    <property type="match status" value="1"/>
</dbReference>
<evidence type="ECO:0000256" key="12">
    <source>
        <dbReference type="ARBA" id="ARBA00041756"/>
    </source>
</evidence>
<keyword evidence="3" id="KW-0536">Nodulation</keyword>
<sequence length="399" mass="40936">MTRIVVSGLGIASPIGNDTGSFWQSLLTGSGNFKEASALPGKGIRVAEVQGQSFMEGLGLSPSACDRNALFAVAAARQALTTAGLDAGLPRPERVGVILGNSAGGQCSTDEQYARLYTQNKRPHPMTVAKVMVSSSASWVSMTSGATGPCFVTSSACASSSHAIGTAMQFLRAGLVDIVIAGGTEAPLSAGTLLAWDAMKIMSRTACRPFALGRDGLMLGEGAGILVLETETHARDRGLIPKIEVAGFGFSADAGDIVAPNLDGMTRAMSLALADAGLQAGDVAYINAHGTGTRANDRAETQALKRLFGDRPVPPTSSIKGVTGHALGAAGAFEAIATIMAIENGIAPPTANFDAPDPECDIDCIPHQSRVMPIPVAMSNSFAFGGLNTALIFRGTRLS</sequence>